<sequence length="261" mass="30222">MFRSGSPFRSRSPAYQRKRSLSRDDEDYDVDLRKNIVEVLRIMNKLFEYSVDSRYVVQYYVAYVFDVQIYSDLIKLPELRAANLQFPSDSWDHIFASAKDLITGMLCTNPAQRLTTSKVLGKTGVRSEDYSLILQGEEWAGQQTNNLKETPRTKQPVAKPEELGKMEGGEEANIIHYPCRLCTLWRLFNDHISFTYPAMGRRLSDRCNTETAPERLFIATSFTDCIVFCHLEIFCHAPQHGNVIRTYFEVYPITKLGSQFK</sequence>
<feature type="region of interest" description="Disordered" evidence="1">
    <location>
        <begin position="1"/>
        <end position="20"/>
    </location>
</feature>
<evidence type="ECO:0000313" key="3">
    <source>
        <dbReference type="Proteomes" id="UP000631114"/>
    </source>
</evidence>
<dbReference type="SUPFAM" id="SSF56112">
    <property type="entry name" value="Protein kinase-like (PK-like)"/>
    <property type="match status" value="1"/>
</dbReference>
<dbReference type="InterPro" id="IPR011009">
    <property type="entry name" value="Kinase-like_dom_sf"/>
</dbReference>
<gene>
    <name evidence="2" type="ORF">IFM89_003143</name>
</gene>
<protein>
    <submittedName>
        <fullName evidence="2">Uncharacterized protein</fullName>
    </submittedName>
</protein>
<dbReference type="AlphaFoldDB" id="A0A835LY75"/>
<name>A0A835LY75_9MAGN</name>
<accession>A0A835LY75</accession>
<feature type="region of interest" description="Disordered" evidence="1">
    <location>
        <begin position="146"/>
        <end position="165"/>
    </location>
</feature>
<feature type="compositionally biased region" description="Low complexity" evidence="1">
    <location>
        <begin position="1"/>
        <end position="13"/>
    </location>
</feature>
<reference evidence="2 3" key="1">
    <citation type="submission" date="2020-10" db="EMBL/GenBank/DDBJ databases">
        <title>The Coptis chinensis genome and diversification of protoberbering-type alkaloids.</title>
        <authorList>
            <person name="Wang B."/>
            <person name="Shu S."/>
            <person name="Song C."/>
            <person name="Liu Y."/>
        </authorList>
    </citation>
    <scope>NUCLEOTIDE SEQUENCE [LARGE SCALE GENOMIC DNA]</scope>
    <source>
        <strain evidence="2">HL-2020</strain>
        <tissue evidence="2">Leaf</tissue>
    </source>
</reference>
<evidence type="ECO:0000256" key="1">
    <source>
        <dbReference type="SAM" id="MobiDB-lite"/>
    </source>
</evidence>
<dbReference type="Gene3D" id="1.10.510.10">
    <property type="entry name" value="Transferase(Phosphotransferase) domain 1"/>
    <property type="match status" value="1"/>
</dbReference>
<evidence type="ECO:0000313" key="2">
    <source>
        <dbReference type="EMBL" id="KAF9612668.1"/>
    </source>
</evidence>
<organism evidence="2 3">
    <name type="scientific">Coptis chinensis</name>
    <dbReference type="NCBI Taxonomy" id="261450"/>
    <lineage>
        <taxon>Eukaryota</taxon>
        <taxon>Viridiplantae</taxon>
        <taxon>Streptophyta</taxon>
        <taxon>Embryophyta</taxon>
        <taxon>Tracheophyta</taxon>
        <taxon>Spermatophyta</taxon>
        <taxon>Magnoliopsida</taxon>
        <taxon>Ranunculales</taxon>
        <taxon>Ranunculaceae</taxon>
        <taxon>Coptidoideae</taxon>
        <taxon>Coptis</taxon>
    </lineage>
</organism>
<proteinExistence type="predicted"/>
<dbReference type="EMBL" id="JADFTS010000003">
    <property type="protein sequence ID" value="KAF9612668.1"/>
    <property type="molecule type" value="Genomic_DNA"/>
</dbReference>
<keyword evidence="3" id="KW-1185">Reference proteome</keyword>
<dbReference type="Proteomes" id="UP000631114">
    <property type="component" value="Unassembled WGS sequence"/>
</dbReference>
<comment type="caution">
    <text evidence="2">The sequence shown here is derived from an EMBL/GenBank/DDBJ whole genome shotgun (WGS) entry which is preliminary data.</text>
</comment>